<dbReference type="STRING" id="62324.A0A182RYC9"/>
<keyword evidence="4 5" id="KW-0413">Isomerase</keyword>
<evidence type="ECO:0000256" key="4">
    <source>
        <dbReference type="ARBA" id="ARBA00023235"/>
    </source>
</evidence>
<dbReference type="VEuPathDB" id="VectorBase:AFUN011302"/>
<keyword evidence="6" id="KW-0732">Signal</keyword>
<dbReference type="PANTHER" id="PTHR45779">
    <property type="entry name" value="PEPTIDYLPROLYL ISOMERASE"/>
    <property type="match status" value="1"/>
</dbReference>
<evidence type="ECO:0000256" key="1">
    <source>
        <dbReference type="ARBA" id="ARBA00000971"/>
    </source>
</evidence>
<evidence type="ECO:0000256" key="6">
    <source>
        <dbReference type="SAM" id="SignalP"/>
    </source>
</evidence>
<feature type="signal peptide" evidence="6">
    <location>
        <begin position="1"/>
        <end position="22"/>
    </location>
</feature>
<dbReference type="Pfam" id="PF00254">
    <property type="entry name" value="FKBP_C"/>
    <property type="match status" value="1"/>
</dbReference>
<accession>A0A182RYC9</accession>
<dbReference type="GO" id="GO:0003755">
    <property type="term" value="F:peptidyl-prolyl cis-trans isomerase activity"/>
    <property type="evidence" value="ECO:0007669"/>
    <property type="project" value="UniProtKB-KW"/>
</dbReference>
<reference evidence="8" key="1">
    <citation type="submission" date="2020-05" db="UniProtKB">
        <authorList>
            <consortium name="EnsemblMetazoa"/>
        </authorList>
    </citation>
    <scope>IDENTIFICATION</scope>
    <source>
        <strain evidence="8">FUMOZ</strain>
    </source>
</reference>
<organism evidence="8">
    <name type="scientific">Anopheles funestus</name>
    <name type="common">African malaria mosquito</name>
    <dbReference type="NCBI Taxonomy" id="62324"/>
    <lineage>
        <taxon>Eukaryota</taxon>
        <taxon>Metazoa</taxon>
        <taxon>Ecdysozoa</taxon>
        <taxon>Arthropoda</taxon>
        <taxon>Hexapoda</taxon>
        <taxon>Insecta</taxon>
        <taxon>Pterygota</taxon>
        <taxon>Neoptera</taxon>
        <taxon>Endopterygota</taxon>
        <taxon>Diptera</taxon>
        <taxon>Nematocera</taxon>
        <taxon>Culicoidea</taxon>
        <taxon>Culicidae</taxon>
        <taxon>Anophelinae</taxon>
        <taxon>Anopheles</taxon>
    </lineage>
</organism>
<dbReference type="InterPro" id="IPR046357">
    <property type="entry name" value="PPIase_dom_sf"/>
</dbReference>
<dbReference type="EnsemblMetazoa" id="AFUN019230-RA">
    <property type="protein sequence ID" value="AFUN019230-PA"/>
    <property type="gene ID" value="AFUN019230"/>
</dbReference>
<dbReference type="VEuPathDB" id="VectorBase:AFUN2_013336"/>
<feature type="chain" id="PRO_5041525477" description="peptidylprolyl isomerase" evidence="6">
    <location>
        <begin position="23"/>
        <end position="137"/>
    </location>
</feature>
<keyword evidence="3 5" id="KW-0697">Rotamase</keyword>
<feature type="domain" description="PPIase FKBP-type" evidence="7">
    <location>
        <begin position="44"/>
        <end position="132"/>
    </location>
</feature>
<evidence type="ECO:0000256" key="3">
    <source>
        <dbReference type="ARBA" id="ARBA00023110"/>
    </source>
</evidence>
<proteinExistence type="predicted"/>
<evidence type="ECO:0000256" key="5">
    <source>
        <dbReference type="PROSITE-ProRule" id="PRU00277"/>
    </source>
</evidence>
<sequence length="137" mass="15097">MQYCHLVVLSLVSLSLIQSVSADGKLKIGVKKRVENCTVRTKKGDLVHMHYTGTLEDGTEFDSSIPRGNPLTFTLGMGQVIKGWDQGLLGMCEGEKRKLVIPPELGYGERGAGEKIPPNSVLIFEVELVKIERKTEL</sequence>
<protein>
    <recommendedName>
        <fullName evidence="2 5">peptidylprolyl isomerase</fullName>
        <ecNumber evidence="2 5">5.2.1.8</ecNumber>
    </recommendedName>
</protein>
<dbReference type="GO" id="GO:0005783">
    <property type="term" value="C:endoplasmic reticulum"/>
    <property type="evidence" value="ECO:0007669"/>
    <property type="project" value="TreeGrafter"/>
</dbReference>
<evidence type="ECO:0000259" key="7">
    <source>
        <dbReference type="PROSITE" id="PS50059"/>
    </source>
</evidence>
<dbReference type="PANTHER" id="PTHR45779:SF7">
    <property type="entry name" value="PEPTIDYLPROLYL ISOMERASE"/>
    <property type="match status" value="1"/>
</dbReference>
<dbReference type="SUPFAM" id="SSF54534">
    <property type="entry name" value="FKBP-like"/>
    <property type="match status" value="1"/>
</dbReference>
<evidence type="ECO:0000313" key="8">
    <source>
        <dbReference type="EnsemblMetazoa" id="AFUN011302-PA"/>
    </source>
</evidence>
<dbReference type="VEuPathDB" id="VectorBase:AFUN019230"/>
<dbReference type="AlphaFoldDB" id="A0A182RYC9"/>
<dbReference type="EC" id="5.2.1.8" evidence="2 5"/>
<dbReference type="InterPro" id="IPR044609">
    <property type="entry name" value="FKBP2/11"/>
</dbReference>
<dbReference type="EnsemblMetazoa" id="AFUN011302-RA">
    <property type="protein sequence ID" value="AFUN011302-PA"/>
    <property type="gene ID" value="AFUN011302"/>
</dbReference>
<dbReference type="Gene3D" id="3.10.50.40">
    <property type="match status" value="1"/>
</dbReference>
<dbReference type="FunFam" id="3.10.50.40:FF:000006">
    <property type="entry name" value="Peptidyl-prolyl cis-trans isomerase"/>
    <property type="match status" value="1"/>
</dbReference>
<evidence type="ECO:0000256" key="2">
    <source>
        <dbReference type="ARBA" id="ARBA00013194"/>
    </source>
</evidence>
<dbReference type="PROSITE" id="PS50059">
    <property type="entry name" value="FKBP_PPIASE"/>
    <property type="match status" value="1"/>
</dbReference>
<name>A0A182RYC9_ANOFN</name>
<comment type="catalytic activity">
    <reaction evidence="1 5">
        <text>[protein]-peptidylproline (omega=180) = [protein]-peptidylproline (omega=0)</text>
        <dbReference type="Rhea" id="RHEA:16237"/>
        <dbReference type="Rhea" id="RHEA-COMP:10747"/>
        <dbReference type="Rhea" id="RHEA-COMP:10748"/>
        <dbReference type="ChEBI" id="CHEBI:83833"/>
        <dbReference type="ChEBI" id="CHEBI:83834"/>
        <dbReference type="EC" id="5.2.1.8"/>
    </reaction>
</comment>
<dbReference type="InterPro" id="IPR001179">
    <property type="entry name" value="PPIase_FKBP_dom"/>
</dbReference>